<dbReference type="SUPFAM" id="SSF57196">
    <property type="entry name" value="EGF/Laminin"/>
    <property type="match status" value="2"/>
</dbReference>
<feature type="disulfide bond" evidence="4">
    <location>
        <begin position="232"/>
        <end position="241"/>
    </location>
</feature>
<proteinExistence type="predicted"/>
<dbReference type="EMBL" id="CAWYQH010000108">
    <property type="protein sequence ID" value="CAK8689547.1"/>
    <property type="molecule type" value="Genomic_DNA"/>
</dbReference>
<dbReference type="CDD" id="cd00041">
    <property type="entry name" value="CUB"/>
    <property type="match status" value="1"/>
</dbReference>
<comment type="caution">
    <text evidence="8">The sequence shown here is derived from an EMBL/GenBank/DDBJ whole genome shotgun (WGS) entry which is preliminary data.</text>
</comment>
<dbReference type="InterPro" id="IPR000742">
    <property type="entry name" value="EGF"/>
</dbReference>
<dbReference type="Gene3D" id="2.10.25.10">
    <property type="entry name" value="Laminin"/>
    <property type="match status" value="2"/>
</dbReference>
<dbReference type="CDD" id="cd00054">
    <property type="entry name" value="EGF_CA"/>
    <property type="match status" value="2"/>
</dbReference>
<feature type="compositionally biased region" description="Polar residues" evidence="5">
    <location>
        <begin position="288"/>
        <end position="303"/>
    </location>
</feature>
<evidence type="ECO:0000259" key="7">
    <source>
        <dbReference type="PROSITE" id="PS50026"/>
    </source>
</evidence>
<evidence type="ECO:0000259" key="6">
    <source>
        <dbReference type="PROSITE" id="PS01180"/>
    </source>
</evidence>
<feature type="region of interest" description="Disordered" evidence="5">
    <location>
        <begin position="1"/>
        <end position="46"/>
    </location>
</feature>
<evidence type="ECO:0000256" key="4">
    <source>
        <dbReference type="PROSITE-ProRule" id="PRU00076"/>
    </source>
</evidence>
<dbReference type="Gene3D" id="2.60.120.290">
    <property type="entry name" value="Spermadhesin, CUB domain"/>
    <property type="match status" value="1"/>
</dbReference>
<name>A0ABP0GDU3_CLALP</name>
<feature type="region of interest" description="Disordered" evidence="5">
    <location>
        <begin position="241"/>
        <end position="304"/>
    </location>
</feature>
<feature type="compositionally biased region" description="Basic and acidic residues" evidence="5">
    <location>
        <begin position="28"/>
        <end position="37"/>
    </location>
</feature>
<evidence type="ECO:0000313" key="8">
    <source>
        <dbReference type="EMBL" id="CAK8689547.1"/>
    </source>
</evidence>
<sequence length="341" mass="37791">MYPLKTHHCFGQEEEAGEGEEPPPKPPCGEEHYKPEGEITSPGYPGNYPNDQSCVYRILTDKMINVYFETFAIEESEDCTYDFLNVVFNATAPGSEPQRLCGEGLDKVNGGHLRGGGPLITAFVSDEAETRGGFKFTFEFELNGPDPCESDPCQNGGECQRYAEYYAYIDECASYPCDNGGECIDDVNQFFCQCINSFTGELCEIAPDRCSPEPCDNGGLCIDRGRDFVCSCPRDFMGDRCETPTDPQTKDDEDNEDKSVPDENSDLPLEDSGSNLSDDGKEGRRLSRTTSINSITMTRNPGNGDQFLDKLKKMSEDIIMEEVTDVSLVGHDYECNLTNTT</sequence>
<gene>
    <name evidence="8" type="ORF">CVLEPA_LOCUS21534</name>
</gene>
<dbReference type="SMART" id="SM00181">
    <property type="entry name" value="EGF"/>
    <property type="match status" value="2"/>
</dbReference>
<accession>A0ABP0GDU3</accession>
<evidence type="ECO:0000256" key="2">
    <source>
        <dbReference type="ARBA" id="ARBA00022737"/>
    </source>
</evidence>
<dbReference type="Pfam" id="PF00008">
    <property type="entry name" value="EGF"/>
    <property type="match status" value="2"/>
</dbReference>
<keyword evidence="9" id="KW-1185">Reference proteome</keyword>
<feature type="domain" description="CUB" evidence="6">
    <location>
        <begin position="28"/>
        <end position="141"/>
    </location>
</feature>
<dbReference type="SMART" id="SM00042">
    <property type="entry name" value="CUB"/>
    <property type="match status" value="1"/>
</dbReference>
<dbReference type="Pfam" id="PF00431">
    <property type="entry name" value="CUB"/>
    <property type="match status" value="1"/>
</dbReference>
<keyword evidence="2" id="KW-0677">Repeat</keyword>
<dbReference type="InterPro" id="IPR001881">
    <property type="entry name" value="EGF-like_Ca-bd_dom"/>
</dbReference>
<keyword evidence="1 4" id="KW-0245">EGF-like domain</keyword>
<feature type="compositionally biased region" description="Acidic residues" evidence="5">
    <location>
        <begin position="12"/>
        <end position="21"/>
    </location>
</feature>
<dbReference type="InterPro" id="IPR035914">
    <property type="entry name" value="Sperma_CUB_dom_sf"/>
</dbReference>
<feature type="domain" description="EGF-like" evidence="7">
    <location>
        <begin position="206"/>
        <end position="242"/>
    </location>
</feature>
<evidence type="ECO:0000256" key="1">
    <source>
        <dbReference type="ARBA" id="ARBA00022536"/>
    </source>
</evidence>
<dbReference type="PROSITE" id="PS01180">
    <property type="entry name" value="CUB"/>
    <property type="match status" value="1"/>
</dbReference>
<dbReference type="InterPro" id="IPR000859">
    <property type="entry name" value="CUB_dom"/>
</dbReference>
<dbReference type="Proteomes" id="UP001642483">
    <property type="component" value="Unassembled WGS sequence"/>
</dbReference>
<evidence type="ECO:0000256" key="5">
    <source>
        <dbReference type="SAM" id="MobiDB-lite"/>
    </source>
</evidence>
<comment type="caution">
    <text evidence="4">Lacks conserved residue(s) required for the propagation of feature annotation.</text>
</comment>
<reference evidence="8 9" key="1">
    <citation type="submission" date="2024-02" db="EMBL/GenBank/DDBJ databases">
        <authorList>
            <person name="Daric V."/>
            <person name="Darras S."/>
        </authorList>
    </citation>
    <scope>NUCLEOTIDE SEQUENCE [LARGE SCALE GENOMIC DNA]</scope>
</reference>
<dbReference type="PROSITE" id="PS00010">
    <property type="entry name" value="ASX_HYDROXYL"/>
    <property type="match status" value="2"/>
</dbReference>
<feature type="disulfide bond" evidence="4">
    <location>
        <begin position="194"/>
        <end position="203"/>
    </location>
</feature>
<dbReference type="InterPro" id="IPR000152">
    <property type="entry name" value="EGF-type_Asp/Asn_hydroxyl_site"/>
</dbReference>
<dbReference type="PROSITE" id="PS50026">
    <property type="entry name" value="EGF_3"/>
    <property type="match status" value="2"/>
</dbReference>
<evidence type="ECO:0000256" key="3">
    <source>
        <dbReference type="ARBA" id="ARBA00023157"/>
    </source>
</evidence>
<evidence type="ECO:0000313" key="9">
    <source>
        <dbReference type="Proteomes" id="UP001642483"/>
    </source>
</evidence>
<organism evidence="8 9">
    <name type="scientific">Clavelina lepadiformis</name>
    <name type="common">Light-bulb sea squirt</name>
    <name type="synonym">Ascidia lepadiformis</name>
    <dbReference type="NCBI Taxonomy" id="159417"/>
    <lineage>
        <taxon>Eukaryota</taxon>
        <taxon>Metazoa</taxon>
        <taxon>Chordata</taxon>
        <taxon>Tunicata</taxon>
        <taxon>Ascidiacea</taxon>
        <taxon>Aplousobranchia</taxon>
        <taxon>Clavelinidae</taxon>
        <taxon>Clavelina</taxon>
    </lineage>
</organism>
<protein>
    <submittedName>
        <fullName evidence="8">Uncharacterized protein</fullName>
    </submittedName>
</protein>
<feature type="domain" description="EGF-like" evidence="7">
    <location>
        <begin position="168"/>
        <end position="204"/>
    </location>
</feature>
<dbReference type="PANTHER" id="PTHR12916:SF9">
    <property type="entry name" value="NEUROGENIC LOCUS NOTCH HOMOLOG PROTEIN 1-RELATED"/>
    <property type="match status" value="1"/>
</dbReference>
<dbReference type="SUPFAM" id="SSF49854">
    <property type="entry name" value="Spermadhesin, CUB domain"/>
    <property type="match status" value="1"/>
</dbReference>
<dbReference type="PANTHER" id="PTHR12916">
    <property type="entry name" value="CYTOCHROME C OXIDASE POLYPEPTIDE VIC-2"/>
    <property type="match status" value="1"/>
</dbReference>
<keyword evidence="3 4" id="KW-1015">Disulfide bond</keyword>
<dbReference type="PROSITE" id="PS00022">
    <property type="entry name" value="EGF_1"/>
    <property type="match status" value="2"/>
</dbReference>
<dbReference type="SMART" id="SM00179">
    <property type="entry name" value="EGF_CA"/>
    <property type="match status" value="2"/>
</dbReference>